<dbReference type="RefSeq" id="WP_142942301.1">
    <property type="nucleotide sequence ID" value="NZ_VIKR01000003.1"/>
</dbReference>
<keyword evidence="3" id="KW-1185">Reference proteome</keyword>
<dbReference type="EMBL" id="VIKR01000003">
    <property type="protein sequence ID" value="TQV73593.1"/>
    <property type="molecule type" value="Genomic_DNA"/>
</dbReference>
<dbReference type="Gene3D" id="3.50.50.60">
    <property type="entry name" value="FAD/NAD(P)-binding domain"/>
    <property type="match status" value="1"/>
</dbReference>
<evidence type="ECO:0000259" key="1">
    <source>
        <dbReference type="Pfam" id="PF01593"/>
    </source>
</evidence>
<reference evidence="2 3" key="1">
    <citation type="submission" date="2019-06" db="EMBL/GenBank/DDBJ databases">
        <title>Draft genome of Aliikangiella marina GYP-15.</title>
        <authorList>
            <person name="Wang G."/>
        </authorList>
    </citation>
    <scope>NUCLEOTIDE SEQUENCE [LARGE SCALE GENOMIC DNA]</scope>
    <source>
        <strain evidence="2 3">GYP-15</strain>
    </source>
</reference>
<accession>A0A545T8P4</accession>
<proteinExistence type="predicted"/>
<dbReference type="AlphaFoldDB" id="A0A545T8P4"/>
<name>A0A545T8P4_9GAMM</name>
<dbReference type="InterPro" id="IPR050464">
    <property type="entry name" value="Zeta_carotene_desat/Oxidored"/>
</dbReference>
<dbReference type="PANTHER" id="PTHR42923:SF17">
    <property type="entry name" value="AMINE OXIDASE DOMAIN-CONTAINING PROTEIN"/>
    <property type="match status" value="1"/>
</dbReference>
<sequence>MKIAIIGTGVAGNVAAHYLNKEHDITVFEENDYVGGHTHTHKIDFDGESHNIDTGFIVFNHKTYPNFIKLLGELGVEYQKSNMSFSVQCEKTGLEYNGTTLNSLFAQRRNLFRPSFYRMIKDILRFNRESLEILEQPHEKLSLGEYLAANNYSEQFIHHYIVPMGAAIWSTDHDSMFAFPARFFVQFFHNHGMLSVDERPQWYVIKNGSNEYVKPLIAAHKDKIKLSSPVESIVRSSNQVLVKAKGQGTEAFDYVFIASHSDQALAMLENPTATEREVLSAIPYSDNEAVLHTDERLLPDKKLAWAAWNYHLLKEKKEQVALTYNMNILQSLKSKNTFCVTLNNTDAIDPSKIIKKMDYMHPFFTLDGVQAQQRHSEINGTHRTFYCGAYWRYGFHEDGVVSALTALQDFNKEINNEQQNILWSRSA</sequence>
<dbReference type="Pfam" id="PF01593">
    <property type="entry name" value="Amino_oxidase"/>
    <property type="match status" value="1"/>
</dbReference>
<organism evidence="2 3">
    <name type="scientific">Aliikangiella marina</name>
    <dbReference type="NCBI Taxonomy" id="1712262"/>
    <lineage>
        <taxon>Bacteria</taxon>
        <taxon>Pseudomonadati</taxon>
        <taxon>Pseudomonadota</taxon>
        <taxon>Gammaproteobacteria</taxon>
        <taxon>Oceanospirillales</taxon>
        <taxon>Pleioneaceae</taxon>
        <taxon>Aliikangiella</taxon>
    </lineage>
</organism>
<dbReference type="SUPFAM" id="SSF51905">
    <property type="entry name" value="FAD/NAD(P)-binding domain"/>
    <property type="match status" value="1"/>
</dbReference>
<feature type="domain" description="Amine oxidase" evidence="1">
    <location>
        <begin position="12"/>
        <end position="287"/>
    </location>
</feature>
<dbReference type="OrthoDB" id="20837at2"/>
<gene>
    <name evidence="2" type="ORF">FLL45_12020</name>
</gene>
<evidence type="ECO:0000313" key="3">
    <source>
        <dbReference type="Proteomes" id="UP000317839"/>
    </source>
</evidence>
<dbReference type="PANTHER" id="PTHR42923">
    <property type="entry name" value="PROTOPORPHYRINOGEN OXIDASE"/>
    <property type="match status" value="1"/>
</dbReference>
<protein>
    <submittedName>
        <fullName evidence="2">FAD-dependent oxidoreductase</fullName>
    </submittedName>
</protein>
<dbReference type="Proteomes" id="UP000317839">
    <property type="component" value="Unassembled WGS sequence"/>
</dbReference>
<dbReference type="InterPro" id="IPR002937">
    <property type="entry name" value="Amino_oxidase"/>
</dbReference>
<dbReference type="GO" id="GO:0016491">
    <property type="term" value="F:oxidoreductase activity"/>
    <property type="evidence" value="ECO:0007669"/>
    <property type="project" value="InterPro"/>
</dbReference>
<comment type="caution">
    <text evidence="2">The sequence shown here is derived from an EMBL/GenBank/DDBJ whole genome shotgun (WGS) entry which is preliminary data.</text>
</comment>
<dbReference type="InterPro" id="IPR036188">
    <property type="entry name" value="FAD/NAD-bd_sf"/>
</dbReference>
<evidence type="ECO:0000313" key="2">
    <source>
        <dbReference type="EMBL" id="TQV73593.1"/>
    </source>
</evidence>